<comment type="caution">
    <text evidence="2">The sequence shown here is derived from an EMBL/GenBank/DDBJ whole genome shotgun (WGS) entry which is preliminary data.</text>
</comment>
<evidence type="ECO:0000256" key="1">
    <source>
        <dbReference type="SAM" id="MobiDB-lite"/>
    </source>
</evidence>
<feature type="compositionally biased region" description="Polar residues" evidence="1">
    <location>
        <begin position="535"/>
        <end position="547"/>
    </location>
</feature>
<proteinExistence type="predicted"/>
<feature type="region of interest" description="Disordered" evidence="1">
    <location>
        <begin position="525"/>
        <end position="547"/>
    </location>
</feature>
<dbReference type="GO" id="GO:0007141">
    <property type="term" value="P:male meiosis I"/>
    <property type="evidence" value="ECO:0007669"/>
    <property type="project" value="TreeGrafter"/>
</dbReference>
<dbReference type="PANTHER" id="PTHR33861">
    <property type="entry name" value="PROTEIN CBG18333"/>
    <property type="match status" value="1"/>
</dbReference>
<feature type="compositionally biased region" description="Polar residues" evidence="1">
    <location>
        <begin position="475"/>
        <end position="484"/>
    </location>
</feature>
<dbReference type="Pfam" id="PF15189">
    <property type="entry name" value="MEIOC"/>
    <property type="match status" value="1"/>
</dbReference>
<organism evidence="2 3">
    <name type="scientific">Dissostichus eleginoides</name>
    <name type="common">Patagonian toothfish</name>
    <name type="synonym">Dissostichus amissus</name>
    <dbReference type="NCBI Taxonomy" id="100907"/>
    <lineage>
        <taxon>Eukaryota</taxon>
        <taxon>Metazoa</taxon>
        <taxon>Chordata</taxon>
        <taxon>Craniata</taxon>
        <taxon>Vertebrata</taxon>
        <taxon>Euteleostomi</taxon>
        <taxon>Actinopterygii</taxon>
        <taxon>Neopterygii</taxon>
        <taxon>Teleostei</taxon>
        <taxon>Neoteleostei</taxon>
        <taxon>Acanthomorphata</taxon>
        <taxon>Eupercaria</taxon>
        <taxon>Perciformes</taxon>
        <taxon>Notothenioidei</taxon>
        <taxon>Nototheniidae</taxon>
        <taxon>Dissostichus</taxon>
    </lineage>
</organism>
<dbReference type="GO" id="GO:0005634">
    <property type="term" value="C:nucleus"/>
    <property type="evidence" value="ECO:0007669"/>
    <property type="project" value="TreeGrafter"/>
</dbReference>
<dbReference type="PANTHER" id="PTHR33861:SF4">
    <property type="entry name" value="MEIOSIS-SPECIFIC COILED-COIL DOMAIN-CONTAINING PROTEIN MEIOC"/>
    <property type="match status" value="1"/>
</dbReference>
<dbReference type="Proteomes" id="UP001228049">
    <property type="component" value="Unassembled WGS sequence"/>
</dbReference>
<evidence type="ECO:0000313" key="3">
    <source>
        <dbReference type="Proteomes" id="UP001228049"/>
    </source>
</evidence>
<feature type="region of interest" description="Disordered" evidence="1">
    <location>
        <begin position="475"/>
        <end position="513"/>
    </location>
</feature>
<dbReference type="GO" id="GO:0007144">
    <property type="term" value="P:female meiosis I"/>
    <property type="evidence" value="ECO:0007669"/>
    <property type="project" value="TreeGrafter"/>
</dbReference>
<evidence type="ECO:0000313" key="2">
    <source>
        <dbReference type="EMBL" id="KAK1878083.1"/>
    </source>
</evidence>
<dbReference type="GO" id="GO:0005737">
    <property type="term" value="C:cytoplasm"/>
    <property type="evidence" value="ECO:0007669"/>
    <property type="project" value="TreeGrafter"/>
</dbReference>
<reference evidence="2" key="1">
    <citation type="submission" date="2023-04" db="EMBL/GenBank/DDBJ databases">
        <title>Chromosome-level genome of Chaenocephalus aceratus.</title>
        <authorList>
            <person name="Park H."/>
        </authorList>
    </citation>
    <scope>NUCLEOTIDE SEQUENCE</scope>
    <source>
        <strain evidence="2">DE</strain>
        <tissue evidence="2">Muscle</tissue>
    </source>
</reference>
<dbReference type="AlphaFoldDB" id="A0AAD9B8H9"/>
<feature type="region of interest" description="Disordered" evidence="1">
    <location>
        <begin position="76"/>
        <end position="98"/>
    </location>
</feature>
<name>A0AAD9B8H9_DISEL</name>
<keyword evidence="3" id="KW-1185">Reference proteome</keyword>
<feature type="region of interest" description="Disordered" evidence="1">
    <location>
        <begin position="22"/>
        <end position="57"/>
    </location>
</feature>
<protein>
    <submittedName>
        <fullName evidence="2">Meiosis-specific coiled-coil domain containing protein MEIOC</fullName>
    </submittedName>
</protein>
<dbReference type="InterPro" id="IPR027963">
    <property type="entry name" value="MEIOC"/>
</dbReference>
<dbReference type="EMBL" id="JASDAP010000027">
    <property type="protein sequence ID" value="KAK1878083.1"/>
    <property type="molecule type" value="Genomic_DNA"/>
</dbReference>
<gene>
    <name evidence="2" type="ORF">KUDE01_003391</name>
</gene>
<feature type="region of interest" description="Disordered" evidence="1">
    <location>
        <begin position="132"/>
        <end position="174"/>
    </location>
</feature>
<feature type="compositionally biased region" description="Polar residues" evidence="1">
    <location>
        <begin position="78"/>
        <end position="95"/>
    </location>
</feature>
<accession>A0AAD9B8H9</accession>
<feature type="region of interest" description="Disordered" evidence="1">
    <location>
        <begin position="1043"/>
        <end position="1066"/>
    </location>
</feature>
<dbReference type="GO" id="GO:0048255">
    <property type="term" value="P:mRNA stabilization"/>
    <property type="evidence" value="ECO:0007669"/>
    <property type="project" value="TreeGrafter"/>
</dbReference>
<sequence length="1066" mass="119442">MHRYIQDSLEKAKRYEEKYVNTGCPTTDLSSEDEAGERGKRRVRPNPVYMESDGESETSCVKRRFAKPPDVHCPTVLPESSQYPSVPTPNASSAFGGSHSEDVLSIHQADNGFCGSYLAKLDQSMDHCNDDGGASNAHGSRLADFSSPGLAHLTPQHPSHPPSAPETPRGRLYGGESSRVLKDIAAMRTTKMLTELCMEVKQISRDINFIKTELAKLNIHGAGPESQEDNFPIMLPLTKRGEITRLALVGGTNSENMIRRMLSAAMRNSLASIFNWVGKGEKRAFKDTLIKDCMFAAARQFDRRLTELTFRVGVQKWLRYAPEKNGGASFNTVGGENGREALPFVSPQDQKTAVDMPWSHNAFDSNSLISCAQNSRKPSNTPDYDGETDLLGLVAKIVDEEDSQDSYFSEGSLPSCHSVWSPKTLSEELLQYVQSEGKAQQHSTFLSNYVSREALDKAQGPSVGKDVEEIYQQSNGPSTNQQWLFNLPNGDRNSTVPRPQKLPPGLSIPNRGNTYLSQVQQSGYDDMPVEKDRGNSQPSNNLSDLSNVFRPQSEMNSSYFTPYYEKQFTQSSTKPISNEQYGTQDINQLVSSFRSFMAVEPDSLCRADFPNIHMESVGMQHEDSVAEQWKISDPAMSTQSHPAMQSQLVGAFGTQQIEIYGEVRKQTFERDAFQDPPRFSPQNAEYYLQNQSNMTLHRENTSLPFNMSMNQYSKHHFQQGLIQNKPQMQREENRMQMPRFLGKGFSTNTNMRGGDRMQVLSHNLSLDHLGSMQSRRTNGENGMVSGGNTQQLRPPMYPVHDPRRYSSVPMNASHFSPESTLPYGSGVTAMNVGDRMSASESAVFNPYISDMMTCRGENTYHGMASAPTPSMVMNQGGPVIQLYVYVDECYEQWRSLERDRKRTEVILTKAFLGKRTAAVVSPNLPKTPPNPTRIDHLIVNQMREQARVASLLDRMEFLGNTALHMDIHTALSRHHMAICNTQARHKEEPASKHQQRAHFTEDTDTLLMVNALKDLAAATKKIRTALWCALQLTLPKTVKSPEPEVNKQVMHRERGPSPFEGYSFKL</sequence>
<feature type="compositionally biased region" description="Basic and acidic residues" evidence="1">
    <location>
        <begin position="1043"/>
        <end position="1055"/>
    </location>
</feature>